<dbReference type="InterPro" id="IPR036452">
    <property type="entry name" value="Ribo_hydro-like"/>
</dbReference>
<proteinExistence type="predicted"/>
<organism evidence="4 5">
    <name type="scientific">Tigheibacillus jepli</name>
    <dbReference type="NCBI Taxonomy" id="3035914"/>
    <lineage>
        <taxon>Bacteria</taxon>
        <taxon>Bacillati</taxon>
        <taxon>Bacillota</taxon>
        <taxon>Bacilli</taxon>
        <taxon>Bacillales</taxon>
        <taxon>Bacillaceae</taxon>
        <taxon>Tigheibacillus</taxon>
    </lineage>
</organism>
<dbReference type="RefSeq" id="WP_320384358.1">
    <property type="nucleotide sequence ID" value="NZ_JAROCA020000001.1"/>
</dbReference>
<dbReference type="InterPro" id="IPR001910">
    <property type="entry name" value="Inosine/uridine_hydrolase_dom"/>
</dbReference>
<dbReference type="PANTHER" id="PTHR12304:SF46">
    <property type="entry name" value="INOSINE-ADENOSINE-GUANOSINE-NUCLEOSIDE HYDROLASE"/>
    <property type="match status" value="1"/>
</dbReference>
<evidence type="ECO:0000313" key="4">
    <source>
        <dbReference type="EMBL" id="MDY0404920.1"/>
    </source>
</evidence>
<keyword evidence="1 4" id="KW-0378">Hydrolase</keyword>
<feature type="domain" description="Inosine/uridine-preferring nucleoside hydrolase" evidence="3">
    <location>
        <begin position="7"/>
        <end position="304"/>
    </location>
</feature>
<name>A0ABU5CHA4_9BACI</name>
<sequence>MKWCGKVFFNHDGGIDDFVSLFLLLQMENVKVIGVGVTPADCYLEPAVSASRKIIGRFGRNTDIKVAKSRARGKNPFPKEWRMDAFYVDALPILNEFPTMQSPMTKLAAHQFMIHRILECDGPITLIFTGPLTDLAMAITREPAIVSKIERLVWTGGTFTNVGNVNEPNSDGTAEWNSFWDPTAVKTVWKSTIPIELVALESVKKIPLTDQVKKQWAKMRKNIGMDFMGQCMAIAPPNTHFQTNATFALWDALTISVVSNPSLVRKKEVKSIVRTHGSDQGRLEQSEVGRPVSIIDEVDRERFYAYIAQLGTVQE</sequence>
<dbReference type="CDD" id="cd02647">
    <property type="entry name" value="nuc_hydro_TvIAG"/>
    <property type="match status" value="1"/>
</dbReference>
<evidence type="ECO:0000256" key="1">
    <source>
        <dbReference type="ARBA" id="ARBA00022801"/>
    </source>
</evidence>
<dbReference type="SUPFAM" id="SSF53590">
    <property type="entry name" value="Nucleoside hydrolase"/>
    <property type="match status" value="1"/>
</dbReference>
<comment type="caution">
    <text evidence="4">The sequence shown here is derived from an EMBL/GenBank/DDBJ whole genome shotgun (WGS) entry which is preliminary data.</text>
</comment>
<dbReference type="EMBL" id="JAROCA020000001">
    <property type="protein sequence ID" value="MDY0404920.1"/>
    <property type="molecule type" value="Genomic_DNA"/>
</dbReference>
<evidence type="ECO:0000313" key="5">
    <source>
        <dbReference type="Proteomes" id="UP001228376"/>
    </source>
</evidence>
<keyword evidence="5" id="KW-1185">Reference proteome</keyword>
<protein>
    <submittedName>
        <fullName evidence="4">Nucleoside hydrolase</fullName>
    </submittedName>
</protein>
<evidence type="ECO:0000259" key="3">
    <source>
        <dbReference type="Pfam" id="PF01156"/>
    </source>
</evidence>
<accession>A0ABU5CHA4</accession>
<dbReference type="PANTHER" id="PTHR12304">
    <property type="entry name" value="INOSINE-URIDINE PREFERRING NUCLEOSIDE HYDROLASE"/>
    <property type="match status" value="1"/>
</dbReference>
<dbReference type="Gene3D" id="3.90.245.10">
    <property type="entry name" value="Ribonucleoside hydrolase-like"/>
    <property type="match status" value="1"/>
</dbReference>
<dbReference type="Proteomes" id="UP001228376">
    <property type="component" value="Unassembled WGS sequence"/>
</dbReference>
<gene>
    <name evidence="4" type="ORF">P5G51_005470</name>
</gene>
<dbReference type="GO" id="GO:0016787">
    <property type="term" value="F:hydrolase activity"/>
    <property type="evidence" value="ECO:0007669"/>
    <property type="project" value="UniProtKB-KW"/>
</dbReference>
<dbReference type="InterPro" id="IPR023186">
    <property type="entry name" value="IUNH"/>
</dbReference>
<reference evidence="4 5" key="1">
    <citation type="submission" date="2023-10" db="EMBL/GenBank/DDBJ databases">
        <title>179-bfca-hs.</title>
        <authorList>
            <person name="Miliotis G."/>
            <person name="Sengupta P."/>
            <person name="Hameed A."/>
            <person name="Chuvochina M."/>
            <person name="Mcdonagh F."/>
            <person name="Simpson A.C."/>
            <person name="Singh N.K."/>
            <person name="Rekha P.D."/>
            <person name="Raman K."/>
            <person name="Hugenholtz P."/>
            <person name="Venkateswaran K."/>
        </authorList>
    </citation>
    <scope>NUCLEOTIDE SEQUENCE [LARGE SCALE GENOMIC DNA]</scope>
    <source>
        <strain evidence="4 5">179-BFC-A-HS</strain>
    </source>
</reference>
<evidence type="ECO:0000256" key="2">
    <source>
        <dbReference type="ARBA" id="ARBA00023295"/>
    </source>
</evidence>
<dbReference type="Pfam" id="PF01156">
    <property type="entry name" value="IU_nuc_hydro"/>
    <property type="match status" value="1"/>
</dbReference>
<keyword evidence="2" id="KW-0326">Glycosidase</keyword>